<dbReference type="InterPro" id="IPR027417">
    <property type="entry name" value="P-loop_NTPase"/>
</dbReference>
<dbReference type="Pfam" id="PF13361">
    <property type="entry name" value="UvrD_C"/>
    <property type="match status" value="2"/>
</dbReference>
<comment type="catalytic activity">
    <reaction evidence="8">
        <text>Couples ATP hydrolysis with the unwinding of duplex DNA by translocating in the 3'-5' direction.</text>
        <dbReference type="EC" id="5.6.2.4"/>
    </reaction>
</comment>
<evidence type="ECO:0000256" key="2">
    <source>
        <dbReference type="ARBA" id="ARBA00022741"/>
    </source>
</evidence>
<dbReference type="GO" id="GO:0005524">
    <property type="term" value="F:ATP binding"/>
    <property type="evidence" value="ECO:0007669"/>
    <property type="project" value="UniProtKB-UniRule"/>
</dbReference>
<reference evidence="15" key="1">
    <citation type="submission" date="2017-09" db="EMBL/GenBank/DDBJ databases">
        <title>Depth-based differentiation of microbial function through sediment-hosted aquifers and enrichment of novel symbionts in the deep terrestrial subsurface.</title>
        <authorList>
            <person name="Probst A.J."/>
            <person name="Ladd B."/>
            <person name="Jarett J.K."/>
            <person name="Geller-Mcgrath D.E."/>
            <person name="Sieber C.M.K."/>
            <person name="Emerson J.B."/>
            <person name="Anantharaman K."/>
            <person name="Thomas B.C."/>
            <person name="Malmstrom R."/>
            <person name="Stieglmeier M."/>
            <person name="Klingl A."/>
            <person name="Woyke T."/>
            <person name="Ryan C.M."/>
            <person name="Banfield J.F."/>
        </authorList>
    </citation>
    <scope>NUCLEOTIDE SEQUENCE [LARGE SCALE GENOMIC DNA]</scope>
</reference>
<keyword evidence="6" id="KW-0238">DNA-binding</keyword>
<keyword evidence="5 11" id="KW-0067">ATP-binding</keyword>
<dbReference type="AlphaFoldDB" id="A0A2M7CI24"/>
<name>A0A2M7CI24_9BACT</name>
<evidence type="ECO:0000256" key="3">
    <source>
        <dbReference type="ARBA" id="ARBA00022801"/>
    </source>
</evidence>
<dbReference type="CDD" id="cd18807">
    <property type="entry name" value="SF1_C_UvrD"/>
    <property type="match status" value="1"/>
</dbReference>
<keyword evidence="2 11" id="KW-0547">Nucleotide-binding</keyword>
<evidence type="ECO:0000256" key="9">
    <source>
        <dbReference type="ARBA" id="ARBA00034808"/>
    </source>
</evidence>
<evidence type="ECO:0000313" key="14">
    <source>
        <dbReference type="EMBL" id="PIV25281.1"/>
    </source>
</evidence>
<organism evidence="14 15">
    <name type="scientific">Candidatus Berkelbacteria bacterium CG03_land_8_20_14_0_80_40_36</name>
    <dbReference type="NCBI Taxonomy" id="1974509"/>
    <lineage>
        <taxon>Bacteria</taxon>
        <taxon>Candidatus Berkelbacteria</taxon>
    </lineage>
</organism>
<evidence type="ECO:0000313" key="15">
    <source>
        <dbReference type="Proteomes" id="UP000229966"/>
    </source>
</evidence>
<dbReference type="GO" id="GO:0000725">
    <property type="term" value="P:recombinational repair"/>
    <property type="evidence" value="ECO:0007669"/>
    <property type="project" value="TreeGrafter"/>
</dbReference>
<evidence type="ECO:0000256" key="10">
    <source>
        <dbReference type="ARBA" id="ARBA00048988"/>
    </source>
</evidence>
<dbReference type="Pfam" id="PF00580">
    <property type="entry name" value="UvrD-helicase"/>
    <property type="match status" value="1"/>
</dbReference>
<keyword evidence="7" id="KW-0413">Isomerase</keyword>
<sequence>MPNDPILASLNPIQAQAAQIKDGPILILAGAGSGKTKTLTHRIAYLIKRHHIAPSAILAVTFTNKASEEMQNRINQLLGLTSPLAWMGTFHSVCVKILRRELNRASLPFTSNFSIWDTQDQLQAIKKIMKTIGLDPKKFNPRVISAYISSAKNEMTGSDDMKKYIEGYFQENANQVFEQYELLLKKYNALDFDDLLLKTVELFTTHPEILARYQNLFQYILVDEYQDTNEIQYQLVKKLAQKHNNICAIGDDWQSVYQFRGANFRNILNFEKDYPTAQVFKLEQNYRSTKKILEAGQKVIEKNLFRTDKKLWTGNPAGAPITLARLSDEKEEAIFIINEIKDLEHFDLNPEDMVILYRTHAQSRALEEEFIKVSMPYQIIGGVNFYERSEIKDVLAYLRLLANPKDWLSLERIAGRPPRGIGPKTLAQGGQKLDLFREKIAQISILAKDKTPSETIYLVVKKTGYKDWLLDGTIEGETRWENIKELKSVATEFANLDEFLEKTALYQSTDKMGNEPKLKLMTFHTAKGLEFPVVFMIGMEEGLFPHSRSLLEPQKIEEERRLCYVGITRAKQRLYLTHTDFRKIYGSLQSFAPSRFLDEIPPQILDRI</sequence>
<comment type="catalytic activity">
    <reaction evidence="10">
        <text>ATP + H2O = ADP + phosphate + H(+)</text>
        <dbReference type="Rhea" id="RHEA:13065"/>
        <dbReference type="ChEBI" id="CHEBI:15377"/>
        <dbReference type="ChEBI" id="CHEBI:15378"/>
        <dbReference type="ChEBI" id="CHEBI:30616"/>
        <dbReference type="ChEBI" id="CHEBI:43474"/>
        <dbReference type="ChEBI" id="CHEBI:456216"/>
        <dbReference type="EC" id="5.6.2.4"/>
    </reaction>
</comment>
<dbReference type="GO" id="GO:0005829">
    <property type="term" value="C:cytosol"/>
    <property type="evidence" value="ECO:0007669"/>
    <property type="project" value="TreeGrafter"/>
</dbReference>
<feature type="domain" description="UvrD-like helicase ATP-binding" evidence="12">
    <location>
        <begin position="8"/>
        <end position="289"/>
    </location>
</feature>
<dbReference type="InterPro" id="IPR014016">
    <property type="entry name" value="UvrD-like_ATP-bd"/>
</dbReference>
<comment type="similarity">
    <text evidence="1">Belongs to the helicase family. UvrD subfamily.</text>
</comment>
<evidence type="ECO:0000256" key="6">
    <source>
        <dbReference type="ARBA" id="ARBA00023125"/>
    </source>
</evidence>
<dbReference type="GO" id="GO:0016887">
    <property type="term" value="F:ATP hydrolysis activity"/>
    <property type="evidence" value="ECO:0007669"/>
    <property type="project" value="RHEA"/>
</dbReference>
<evidence type="ECO:0000256" key="11">
    <source>
        <dbReference type="PROSITE-ProRule" id="PRU00560"/>
    </source>
</evidence>
<dbReference type="PROSITE" id="PS51198">
    <property type="entry name" value="UVRD_HELICASE_ATP_BIND"/>
    <property type="match status" value="1"/>
</dbReference>
<dbReference type="EC" id="5.6.2.4" evidence="9"/>
<dbReference type="Gene3D" id="1.10.486.10">
    <property type="entry name" value="PCRA, domain 4"/>
    <property type="match status" value="2"/>
</dbReference>
<dbReference type="SUPFAM" id="SSF52540">
    <property type="entry name" value="P-loop containing nucleoside triphosphate hydrolases"/>
    <property type="match status" value="1"/>
</dbReference>
<dbReference type="GO" id="GO:0033202">
    <property type="term" value="C:DNA helicase complex"/>
    <property type="evidence" value="ECO:0007669"/>
    <property type="project" value="TreeGrafter"/>
</dbReference>
<comment type="caution">
    <text evidence="14">The sequence shown here is derived from an EMBL/GenBank/DDBJ whole genome shotgun (WGS) entry which is preliminary data.</text>
</comment>
<dbReference type="PANTHER" id="PTHR11070">
    <property type="entry name" value="UVRD / RECB / PCRA DNA HELICASE FAMILY MEMBER"/>
    <property type="match status" value="1"/>
</dbReference>
<evidence type="ECO:0000256" key="8">
    <source>
        <dbReference type="ARBA" id="ARBA00034617"/>
    </source>
</evidence>
<evidence type="ECO:0000259" key="12">
    <source>
        <dbReference type="PROSITE" id="PS51198"/>
    </source>
</evidence>
<dbReference type="InterPro" id="IPR013986">
    <property type="entry name" value="DExx_box_DNA_helicase_dom_sf"/>
</dbReference>
<feature type="domain" description="UvrD-like helicase C-terminal" evidence="13">
    <location>
        <begin position="290"/>
        <end position="528"/>
    </location>
</feature>
<dbReference type="Gene3D" id="1.10.10.160">
    <property type="match status" value="1"/>
</dbReference>
<dbReference type="Gene3D" id="3.40.50.300">
    <property type="entry name" value="P-loop containing nucleotide triphosphate hydrolases"/>
    <property type="match status" value="3"/>
</dbReference>
<proteinExistence type="inferred from homology"/>
<dbReference type="FunFam" id="1.10.10.160:FF:000001">
    <property type="entry name" value="ATP-dependent DNA helicase"/>
    <property type="match status" value="1"/>
</dbReference>
<evidence type="ECO:0000256" key="1">
    <source>
        <dbReference type="ARBA" id="ARBA00009922"/>
    </source>
</evidence>
<evidence type="ECO:0000256" key="7">
    <source>
        <dbReference type="ARBA" id="ARBA00023235"/>
    </source>
</evidence>
<evidence type="ECO:0000256" key="5">
    <source>
        <dbReference type="ARBA" id="ARBA00022840"/>
    </source>
</evidence>
<dbReference type="GO" id="GO:0003677">
    <property type="term" value="F:DNA binding"/>
    <property type="evidence" value="ECO:0007669"/>
    <property type="project" value="UniProtKB-KW"/>
</dbReference>
<dbReference type="GO" id="GO:0043138">
    <property type="term" value="F:3'-5' DNA helicase activity"/>
    <property type="evidence" value="ECO:0007669"/>
    <property type="project" value="UniProtKB-EC"/>
</dbReference>
<evidence type="ECO:0000256" key="4">
    <source>
        <dbReference type="ARBA" id="ARBA00022806"/>
    </source>
</evidence>
<keyword evidence="3 11" id="KW-0378">Hydrolase</keyword>
<dbReference type="CDD" id="cd17932">
    <property type="entry name" value="DEXQc_UvrD"/>
    <property type="match status" value="1"/>
</dbReference>
<dbReference type="Proteomes" id="UP000229966">
    <property type="component" value="Unassembled WGS sequence"/>
</dbReference>
<dbReference type="InterPro" id="IPR014017">
    <property type="entry name" value="DNA_helicase_UvrD-like_C"/>
</dbReference>
<protein>
    <recommendedName>
        <fullName evidence="9">DNA 3'-5' helicase</fullName>
        <ecNumber evidence="9">5.6.2.4</ecNumber>
    </recommendedName>
</protein>
<dbReference type="EMBL" id="PEUM01000067">
    <property type="protein sequence ID" value="PIV25281.1"/>
    <property type="molecule type" value="Genomic_DNA"/>
</dbReference>
<dbReference type="PANTHER" id="PTHR11070:SF2">
    <property type="entry name" value="ATP-DEPENDENT DNA HELICASE SRS2"/>
    <property type="match status" value="1"/>
</dbReference>
<feature type="binding site" evidence="11">
    <location>
        <begin position="29"/>
        <end position="36"/>
    </location>
    <ligand>
        <name>ATP</name>
        <dbReference type="ChEBI" id="CHEBI:30616"/>
    </ligand>
</feature>
<dbReference type="PROSITE" id="PS51217">
    <property type="entry name" value="UVRD_HELICASE_CTER"/>
    <property type="match status" value="1"/>
</dbReference>
<evidence type="ECO:0000259" key="13">
    <source>
        <dbReference type="PROSITE" id="PS51217"/>
    </source>
</evidence>
<accession>A0A2M7CI24</accession>
<dbReference type="InterPro" id="IPR000212">
    <property type="entry name" value="DNA_helicase_UvrD/REP"/>
</dbReference>
<keyword evidence="4 11" id="KW-0347">Helicase</keyword>
<gene>
    <name evidence="14" type="ORF">COS38_02455</name>
</gene>
<dbReference type="GO" id="GO:0009314">
    <property type="term" value="P:response to radiation"/>
    <property type="evidence" value="ECO:0007669"/>
    <property type="project" value="UniProtKB-ARBA"/>
</dbReference>